<evidence type="ECO:0000259" key="1">
    <source>
        <dbReference type="Pfam" id="PF08349"/>
    </source>
</evidence>
<dbReference type="PANTHER" id="PTHR30087">
    <property type="entry name" value="INNER MEMBRANE PROTEIN"/>
    <property type="match status" value="1"/>
</dbReference>
<keyword evidence="3" id="KW-1185">Reference proteome</keyword>
<comment type="caution">
    <text evidence="2">The sequence shown here is derived from an EMBL/GenBank/DDBJ whole genome shotgun (WGS) entry which is preliminary data.</text>
</comment>
<gene>
    <name evidence="2" type="ORF">H8S20_10315</name>
</gene>
<sequence>MNYDVKPILVISKCLGFEACRYNGGIENNVFIENLRNYVEFITVCPETDSGLPVPRDVLRIIQKDNKCGLVVSTTGQDVTAKLDGFTEKFLSDLGDIDGFILKNKSPTCGVKDAKIYTSIDKGAAIKRGKGVFVQRITNKYPNIIIEDEGRLTNFKIREHFLTRIFVLASFREAKKSNDKGKLKDFHLKNTLLFLAYSQKYSKLLDSLIYNDDSFNSKMVFNEYEKYLYKLLERAPRYTSNINVLLKSIDSFKDNITQEEMQFIWNTIDKYKKGLVPFSVPLYLVKGYIIRFDLDYLSNQSFFMPYPEELIHVNDSGKLIH</sequence>
<dbReference type="EMBL" id="JACOOO010000017">
    <property type="protein sequence ID" value="MBC5629288.1"/>
    <property type="molecule type" value="Genomic_DNA"/>
</dbReference>
<dbReference type="Proteomes" id="UP000596929">
    <property type="component" value="Unassembled WGS sequence"/>
</dbReference>
<organism evidence="2 3">
    <name type="scientific">Clostridium hominis</name>
    <dbReference type="NCBI Taxonomy" id="2763036"/>
    <lineage>
        <taxon>Bacteria</taxon>
        <taxon>Bacillati</taxon>
        <taxon>Bacillota</taxon>
        <taxon>Clostridia</taxon>
        <taxon>Eubacteriales</taxon>
        <taxon>Clostridiaceae</taxon>
        <taxon>Clostridium</taxon>
    </lineage>
</organism>
<dbReference type="Pfam" id="PF08349">
    <property type="entry name" value="DUF1722"/>
    <property type="match status" value="1"/>
</dbReference>
<dbReference type="Pfam" id="PF04463">
    <property type="entry name" value="2-thiour_desulf"/>
    <property type="match status" value="1"/>
</dbReference>
<accession>A0ABR7DF58</accession>
<protein>
    <submittedName>
        <fullName evidence="2">DUF1722 domain-containing protein</fullName>
    </submittedName>
</protein>
<evidence type="ECO:0000313" key="2">
    <source>
        <dbReference type="EMBL" id="MBC5629288.1"/>
    </source>
</evidence>
<feature type="domain" description="DUF1722" evidence="1">
    <location>
        <begin position="192"/>
        <end position="307"/>
    </location>
</feature>
<reference evidence="2 3" key="1">
    <citation type="submission" date="2020-08" db="EMBL/GenBank/DDBJ databases">
        <title>Genome public.</title>
        <authorList>
            <person name="Liu C."/>
            <person name="Sun Q."/>
        </authorList>
    </citation>
    <scope>NUCLEOTIDE SEQUENCE [LARGE SCALE GENOMIC DNA]</scope>
    <source>
        <strain evidence="2 3">NSJ-6</strain>
    </source>
</reference>
<proteinExistence type="predicted"/>
<dbReference type="InterPro" id="IPR007553">
    <property type="entry name" value="2-thiour_desulf"/>
</dbReference>
<name>A0ABR7DF58_9CLOT</name>
<dbReference type="InterPro" id="IPR013560">
    <property type="entry name" value="DUF1722"/>
</dbReference>
<dbReference type="PANTHER" id="PTHR30087:SF0">
    <property type="entry name" value="INNER MEMBRANE PROTEIN"/>
    <property type="match status" value="1"/>
</dbReference>
<evidence type="ECO:0000313" key="3">
    <source>
        <dbReference type="Proteomes" id="UP000596929"/>
    </source>
</evidence>
<dbReference type="RefSeq" id="WP_032118670.1">
    <property type="nucleotide sequence ID" value="NZ_JACOOO010000017.1"/>
</dbReference>